<feature type="compositionally biased region" description="Acidic residues" evidence="1">
    <location>
        <begin position="25"/>
        <end position="40"/>
    </location>
</feature>
<name>A0A2W1J789_9CYAN</name>
<proteinExistence type="predicted"/>
<dbReference type="AlphaFoldDB" id="A0A2W1J789"/>
<dbReference type="InterPro" id="IPR021481">
    <property type="entry name" value="DUF3134"/>
</dbReference>
<keyword evidence="3" id="KW-1185">Reference proteome</keyword>
<sequence>MEREPQEKAADDEEMEEINALMSGDSDDFEADDDNSDEDS</sequence>
<evidence type="ECO:0000313" key="2">
    <source>
        <dbReference type="EMBL" id="PZD70370.1"/>
    </source>
</evidence>
<feature type="region of interest" description="Disordered" evidence="1">
    <location>
        <begin position="1"/>
        <end position="40"/>
    </location>
</feature>
<dbReference type="Proteomes" id="UP000248857">
    <property type="component" value="Unassembled WGS sequence"/>
</dbReference>
<accession>A0A2W1J789</accession>
<comment type="caution">
    <text evidence="2">The sequence shown here is derived from an EMBL/GenBank/DDBJ whole genome shotgun (WGS) entry which is preliminary data.</text>
</comment>
<evidence type="ECO:0000313" key="3">
    <source>
        <dbReference type="Proteomes" id="UP000248857"/>
    </source>
</evidence>
<protein>
    <submittedName>
        <fullName evidence="2">Uncharacterized protein</fullName>
    </submittedName>
</protein>
<dbReference type="Pfam" id="PF11332">
    <property type="entry name" value="DUF3134"/>
    <property type="match status" value="1"/>
</dbReference>
<dbReference type="EMBL" id="PQWO01000040">
    <property type="protein sequence ID" value="PZD70370.1"/>
    <property type="molecule type" value="Genomic_DNA"/>
</dbReference>
<gene>
    <name evidence="2" type="ORF">C1752_13677</name>
</gene>
<evidence type="ECO:0000256" key="1">
    <source>
        <dbReference type="SAM" id="MobiDB-lite"/>
    </source>
</evidence>
<reference evidence="2 3" key="1">
    <citation type="journal article" date="2018" name="Sci. Rep.">
        <title>A novel species of the marine cyanobacterium Acaryochloris with a unique pigment content and lifestyle.</title>
        <authorList>
            <person name="Partensky F."/>
            <person name="Six C."/>
            <person name="Ratin M."/>
            <person name="Garczarek L."/>
            <person name="Vaulot D."/>
            <person name="Probert I."/>
            <person name="Calteau A."/>
            <person name="Gourvil P."/>
            <person name="Marie D."/>
            <person name="Grebert T."/>
            <person name="Bouchier C."/>
            <person name="Le Panse S."/>
            <person name="Gachenot M."/>
            <person name="Rodriguez F."/>
            <person name="Garrido J.L."/>
        </authorList>
    </citation>
    <scope>NUCLEOTIDE SEQUENCE [LARGE SCALE GENOMIC DNA]</scope>
    <source>
        <strain evidence="2 3">RCC1774</strain>
    </source>
</reference>
<organism evidence="2 3">
    <name type="scientific">Acaryochloris thomasi RCC1774</name>
    <dbReference type="NCBI Taxonomy" id="1764569"/>
    <lineage>
        <taxon>Bacteria</taxon>
        <taxon>Bacillati</taxon>
        <taxon>Cyanobacteriota</taxon>
        <taxon>Cyanophyceae</taxon>
        <taxon>Acaryochloridales</taxon>
        <taxon>Acaryochloridaceae</taxon>
        <taxon>Acaryochloris</taxon>
        <taxon>Acaryochloris thomasi</taxon>
    </lineage>
</organism>